<dbReference type="GeneID" id="81363062"/>
<organism evidence="1 2">
    <name type="scientific">Penicillium argentinense</name>
    <dbReference type="NCBI Taxonomy" id="1131581"/>
    <lineage>
        <taxon>Eukaryota</taxon>
        <taxon>Fungi</taxon>
        <taxon>Dikarya</taxon>
        <taxon>Ascomycota</taxon>
        <taxon>Pezizomycotina</taxon>
        <taxon>Eurotiomycetes</taxon>
        <taxon>Eurotiomycetidae</taxon>
        <taxon>Eurotiales</taxon>
        <taxon>Aspergillaceae</taxon>
        <taxon>Penicillium</taxon>
    </lineage>
</organism>
<reference evidence="1" key="1">
    <citation type="submission" date="2022-11" db="EMBL/GenBank/DDBJ databases">
        <authorList>
            <person name="Petersen C."/>
        </authorList>
    </citation>
    <scope>NUCLEOTIDE SEQUENCE</scope>
    <source>
        <strain evidence="1">IBT 30761</strain>
    </source>
</reference>
<gene>
    <name evidence="1" type="ORF">N7532_011592</name>
</gene>
<dbReference type="AlphaFoldDB" id="A0A9W9EIT0"/>
<comment type="caution">
    <text evidence="1">The sequence shown here is derived from an EMBL/GenBank/DDBJ whole genome shotgun (WGS) entry which is preliminary data.</text>
</comment>
<evidence type="ECO:0000313" key="2">
    <source>
        <dbReference type="Proteomes" id="UP001149074"/>
    </source>
</evidence>
<dbReference type="Proteomes" id="UP001149074">
    <property type="component" value="Unassembled WGS sequence"/>
</dbReference>
<keyword evidence="2" id="KW-1185">Reference proteome</keyword>
<proteinExistence type="predicted"/>
<reference evidence="1" key="2">
    <citation type="journal article" date="2023" name="IMA Fungus">
        <title>Comparative genomic study of the Penicillium genus elucidates a diverse pangenome and 15 lateral gene transfer events.</title>
        <authorList>
            <person name="Petersen C."/>
            <person name="Sorensen T."/>
            <person name="Nielsen M.R."/>
            <person name="Sondergaard T.E."/>
            <person name="Sorensen J.L."/>
            <person name="Fitzpatrick D.A."/>
            <person name="Frisvad J.C."/>
            <person name="Nielsen K.L."/>
        </authorList>
    </citation>
    <scope>NUCLEOTIDE SEQUENCE</scope>
    <source>
        <strain evidence="1">IBT 30761</strain>
    </source>
</reference>
<name>A0A9W9EIT0_9EURO</name>
<dbReference type="RefSeq" id="XP_056469071.1">
    <property type="nucleotide sequence ID" value="XM_056624083.1"/>
</dbReference>
<protein>
    <submittedName>
        <fullName evidence="1">Uncharacterized protein</fullName>
    </submittedName>
</protein>
<dbReference type="EMBL" id="JAPQKI010000011">
    <property type="protein sequence ID" value="KAJ5082549.1"/>
    <property type="molecule type" value="Genomic_DNA"/>
</dbReference>
<dbReference type="OrthoDB" id="10003767at2759"/>
<accession>A0A9W9EIT0</accession>
<evidence type="ECO:0000313" key="1">
    <source>
        <dbReference type="EMBL" id="KAJ5082549.1"/>
    </source>
</evidence>
<sequence length="70" mass="7760">MSNEYKTILLVKQKTNILVPSVHAMELSPENAVNAHFMLMDFLRGNGGMDIGMEILNGNKNHVFGKIAES</sequence>